<feature type="transmembrane region" description="Helical" evidence="5">
    <location>
        <begin position="248"/>
        <end position="272"/>
    </location>
</feature>
<keyword evidence="2 5" id="KW-0812">Transmembrane</keyword>
<dbReference type="EMBL" id="JANQAO010000001">
    <property type="protein sequence ID" value="MDM5147349.1"/>
    <property type="molecule type" value="Genomic_DNA"/>
</dbReference>
<gene>
    <name evidence="8" type="primary">pstC</name>
    <name evidence="8" type="ORF">NQX30_03040</name>
</gene>
<feature type="transmembrane region" description="Helical" evidence="5">
    <location>
        <begin position="51"/>
        <end position="79"/>
    </location>
</feature>
<accession>A0ABT7QKX1</accession>
<feature type="transmembrane region" description="Helical" evidence="5">
    <location>
        <begin position="364"/>
        <end position="388"/>
    </location>
</feature>
<dbReference type="Proteomes" id="UP001168167">
    <property type="component" value="Unassembled WGS sequence"/>
</dbReference>
<feature type="transmembrane region" description="Helical" evidence="5">
    <location>
        <begin position="293"/>
        <end position="313"/>
    </location>
</feature>
<dbReference type="PANTHER" id="PTHR42727">
    <property type="entry name" value="PHOSPHATE TRANSPORT SYSTEM PERMEASE PROTEIN"/>
    <property type="match status" value="1"/>
</dbReference>
<dbReference type="Gene3D" id="1.10.3720.10">
    <property type="entry name" value="MetI-like"/>
    <property type="match status" value="1"/>
</dbReference>
<dbReference type="InterPro" id="IPR000515">
    <property type="entry name" value="MetI-like"/>
</dbReference>
<dbReference type="InterPro" id="IPR035906">
    <property type="entry name" value="MetI-like_sf"/>
</dbReference>
<comment type="function">
    <text evidence="6">Part of the binding-protein-dependent transport system for phosphate; probably responsible for the translocation of the substrate across the membrane.</text>
</comment>
<sequence length="396" mass="41750">MIISWLVGLAGLAFLAANCPMRKLAEADHTTSAFYGAYAGSATIVGGTLAAVAWALISMLAVMPSWPLFIAMTAAAVASTWHARQLRFKKKRARYGFEKLSLFIITLAAVIAILTTVGIIASVAVESVHFFSQVPINDFLFGTLWSPQIAIREDQAGAGGAFGFLPLLSGTMLITVIAMTVATPIGIMSAIYLSEFASPKTRARIKPVLEMLAGVPTVVYGFFAVITLSPILRDLGESLGVTVAGESALAAGLVMGVMLIPFVASLSEDALFAVPESLRQGALGLGSTRFEMVIKVVTPAALPGIVAGILLAFSRAVGETMIVVMAAGASANMTANPLEAVTTITVQIVTLLTGDQEFDDPKTLAAFALGLTLFFATLILNMLALHVVRRYQERYD</sequence>
<evidence type="ECO:0000259" key="7">
    <source>
        <dbReference type="PROSITE" id="PS50928"/>
    </source>
</evidence>
<reference evidence="8" key="1">
    <citation type="submission" date="2022-08" db="EMBL/GenBank/DDBJ databases">
        <authorList>
            <person name="Dzunkova M."/>
            <person name="La Clair J."/>
            <person name="Tyml T."/>
            <person name="Doud D."/>
            <person name="Schulz F."/>
            <person name="Piquer S."/>
            <person name="Porcel Sanchis D."/>
            <person name="Osborn A."/>
            <person name="Robinson D."/>
            <person name="Louie K.B."/>
            <person name="Bowen B.P."/>
            <person name="Bowers R."/>
            <person name="Lee J."/>
            <person name="Arnau Llombart V."/>
            <person name="Diaz Villanueva W."/>
            <person name="Gosliner T."/>
            <person name="Northen T."/>
            <person name="Cheng J.-F."/>
            <person name="Burkart M.D."/>
            <person name="Woyke T."/>
        </authorList>
    </citation>
    <scope>NUCLEOTIDE SEQUENCE</scope>
    <source>
        <strain evidence="8">Df01</strain>
    </source>
</reference>
<organism evidence="8 9">
    <name type="scientific">Candidatus Doriopsillibacter californiensis</name>
    <dbReference type="NCBI Taxonomy" id="2970740"/>
    <lineage>
        <taxon>Bacteria</taxon>
        <taxon>Pseudomonadati</taxon>
        <taxon>Pseudomonadota</taxon>
        <taxon>Gammaproteobacteria</taxon>
        <taxon>Candidatus Tethybacterales</taxon>
        <taxon>Candidatus Persebacteraceae</taxon>
        <taxon>Candidatus Doriopsillibacter</taxon>
    </lineage>
</organism>
<evidence type="ECO:0000256" key="4">
    <source>
        <dbReference type="ARBA" id="ARBA00023136"/>
    </source>
</evidence>
<dbReference type="PROSITE" id="PS50928">
    <property type="entry name" value="ABC_TM1"/>
    <property type="match status" value="1"/>
</dbReference>
<dbReference type="InterPro" id="IPR011864">
    <property type="entry name" value="Phosphate_PstC"/>
</dbReference>
<evidence type="ECO:0000256" key="5">
    <source>
        <dbReference type="RuleBase" id="RU363032"/>
    </source>
</evidence>
<dbReference type="PANTHER" id="PTHR42727:SF1">
    <property type="entry name" value="PHOSPHATE TRANSPORT SYSTEM PERMEASE"/>
    <property type="match status" value="1"/>
</dbReference>
<dbReference type="SUPFAM" id="SSF161098">
    <property type="entry name" value="MetI-like"/>
    <property type="match status" value="1"/>
</dbReference>
<feature type="transmembrane region" description="Helical" evidence="5">
    <location>
        <begin position="100"/>
        <end position="125"/>
    </location>
</feature>
<evidence type="ECO:0000256" key="2">
    <source>
        <dbReference type="ARBA" id="ARBA00022692"/>
    </source>
</evidence>
<feature type="transmembrane region" description="Helical" evidence="5">
    <location>
        <begin position="172"/>
        <end position="196"/>
    </location>
</feature>
<protein>
    <recommendedName>
        <fullName evidence="6">Phosphate transport system permease protein</fullName>
    </recommendedName>
</protein>
<dbReference type="Pfam" id="PF00528">
    <property type="entry name" value="BPD_transp_1"/>
    <property type="match status" value="1"/>
</dbReference>
<evidence type="ECO:0000256" key="6">
    <source>
        <dbReference type="RuleBase" id="RU363054"/>
    </source>
</evidence>
<keyword evidence="6" id="KW-1003">Cell membrane</keyword>
<keyword evidence="5" id="KW-0813">Transport</keyword>
<keyword evidence="6" id="KW-0997">Cell inner membrane</keyword>
<keyword evidence="9" id="KW-1185">Reference proteome</keyword>
<evidence type="ECO:0000313" key="8">
    <source>
        <dbReference type="EMBL" id="MDM5147349.1"/>
    </source>
</evidence>
<feature type="domain" description="ABC transmembrane type-1" evidence="7">
    <location>
        <begin position="168"/>
        <end position="384"/>
    </location>
</feature>
<evidence type="ECO:0000313" key="9">
    <source>
        <dbReference type="Proteomes" id="UP001168167"/>
    </source>
</evidence>
<comment type="subcellular location">
    <subcellularLocation>
        <location evidence="6">Cell inner membrane</location>
        <topology evidence="6">Multi-pass membrane protein</topology>
    </subcellularLocation>
    <subcellularLocation>
        <location evidence="1 5">Cell membrane</location>
        <topology evidence="1 5">Multi-pass membrane protein</topology>
    </subcellularLocation>
</comment>
<feature type="transmembrane region" description="Helical" evidence="5">
    <location>
        <begin position="208"/>
        <end position="228"/>
    </location>
</feature>
<dbReference type="NCBIfam" id="TIGR02138">
    <property type="entry name" value="phosphate_pstC"/>
    <property type="match status" value="1"/>
</dbReference>
<evidence type="ECO:0000256" key="1">
    <source>
        <dbReference type="ARBA" id="ARBA00004651"/>
    </source>
</evidence>
<comment type="caution">
    <text evidence="8">The sequence shown here is derived from an EMBL/GenBank/DDBJ whole genome shotgun (WGS) entry which is preliminary data.</text>
</comment>
<dbReference type="CDD" id="cd06261">
    <property type="entry name" value="TM_PBP2"/>
    <property type="match status" value="1"/>
</dbReference>
<proteinExistence type="inferred from homology"/>
<keyword evidence="4 5" id="KW-0472">Membrane</keyword>
<keyword evidence="6" id="KW-0592">Phosphate transport</keyword>
<keyword evidence="3 5" id="KW-1133">Transmembrane helix</keyword>
<name>A0ABT7QKX1_9GAMM</name>
<comment type="similarity">
    <text evidence="6">Belongs to the binding-protein-dependent transport system permease family. CysTW subfamily.</text>
</comment>
<reference evidence="8" key="2">
    <citation type="journal article" date="2023" name="Microbiome">
        <title>Synthase-selected sorting approach identifies a beta-lactone synthase in a nudibranch symbiotic bacterium.</title>
        <authorList>
            <person name="Dzunkova M."/>
            <person name="La Clair J.J."/>
            <person name="Tyml T."/>
            <person name="Doud D."/>
            <person name="Schulz F."/>
            <person name="Piquer-Esteban S."/>
            <person name="Porcel Sanchis D."/>
            <person name="Osborn A."/>
            <person name="Robinson D."/>
            <person name="Louie K.B."/>
            <person name="Bowen B.P."/>
            <person name="Bowers R.M."/>
            <person name="Lee J."/>
            <person name="Arnau V."/>
            <person name="Diaz-Villanueva W."/>
            <person name="Stepanauskas R."/>
            <person name="Gosliner T."/>
            <person name="Date S.V."/>
            <person name="Northen T.R."/>
            <person name="Cheng J.F."/>
            <person name="Burkart M.D."/>
            <person name="Woyke T."/>
        </authorList>
    </citation>
    <scope>NUCLEOTIDE SEQUENCE</scope>
    <source>
        <strain evidence="8">Df01</strain>
    </source>
</reference>
<evidence type="ECO:0000256" key="3">
    <source>
        <dbReference type="ARBA" id="ARBA00022989"/>
    </source>
</evidence>